<feature type="region of interest" description="Disordered" evidence="3">
    <location>
        <begin position="1"/>
        <end position="76"/>
    </location>
</feature>
<dbReference type="InterPro" id="IPR012334">
    <property type="entry name" value="Pectin_lyas_fold"/>
</dbReference>
<feature type="compositionally biased region" description="Basic and acidic residues" evidence="3">
    <location>
        <begin position="1"/>
        <end position="12"/>
    </location>
</feature>
<name>A0A9Q0FYZ7_9ROSI</name>
<evidence type="ECO:0000256" key="2">
    <source>
        <dbReference type="ARBA" id="ARBA00022512"/>
    </source>
</evidence>
<proteinExistence type="predicted"/>
<dbReference type="Gene3D" id="2.160.20.10">
    <property type="entry name" value="Single-stranded right-handed beta-helix, Pectin lyase-like"/>
    <property type="match status" value="1"/>
</dbReference>
<feature type="region of interest" description="Disordered" evidence="3">
    <location>
        <begin position="245"/>
        <end position="279"/>
    </location>
</feature>
<dbReference type="AlphaFoldDB" id="A0A9Q0FYZ7"/>
<dbReference type="PANTHER" id="PTHR31344:SF15">
    <property type="entry name" value="EEIG1_EHBP1 PROTEIN AMINO-TERMINAL DOMAIN PROTEIN"/>
    <property type="match status" value="1"/>
</dbReference>
<dbReference type="OrthoDB" id="5994at2759"/>
<accession>A0A9Q0FYZ7</accession>
<keyword evidence="2" id="KW-0964">Secreted</keyword>
<reference evidence="4" key="1">
    <citation type="submission" date="2022-02" db="EMBL/GenBank/DDBJ databases">
        <authorList>
            <person name="Henning P.M."/>
            <person name="McCubbin A.G."/>
            <person name="Shore J.S."/>
        </authorList>
    </citation>
    <scope>NUCLEOTIDE SEQUENCE</scope>
    <source>
        <strain evidence="4">F60SS</strain>
        <tissue evidence="4">Leaves</tissue>
    </source>
</reference>
<dbReference type="PANTHER" id="PTHR31344">
    <property type="entry name" value="NUCLEAR PORE COMPLEX PROTEIN NUP205"/>
    <property type="match status" value="1"/>
</dbReference>
<comment type="subcellular location">
    <subcellularLocation>
        <location evidence="1">Secreted</location>
        <location evidence="1">Cell wall</location>
    </subcellularLocation>
</comment>
<dbReference type="Proteomes" id="UP001141552">
    <property type="component" value="Unassembled WGS sequence"/>
</dbReference>
<keyword evidence="5" id="KW-1185">Reference proteome</keyword>
<dbReference type="SUPFAM" id="SSF51126">
    <property type="entry name" value="Pectin lyase-like"/>
    <property type="match status" value="1"/>
</dbReference>
<dbReference type="InterPro" id="IPR021827">
    <property type="entry name" value="Nup186/Nup192/Nup205"/>
</dbReference>
<evidence type="ECO:0000313" key="4">
    <source>
        <dbReference type="EMBL" id="KAJ4839270.1"/>
    </source>
</evidence>
<dbReference type="EMBL" id="JAKUCV010003363">
    <property type="protein sequence ID" value="KAJ4839270.1"/>
    <property type="molecule type" value="Genomic_DNA"/>
</dbReference>
<evidence type="ECO:0000313" key="5">
    <source>
        <dbReference type="Proteomes" id="UP001141552"/>
    </source>
</evidence>
<keyword evidence="2" id="KW-0134">Cell wall</keyword>
<feature type="compositionally biased region" description="Acidic residues" evidence="3">
    <location>
        <begin position="35"/>
        <end position="61"/>
    </location>
</feature>
<organism evidence="4 5">
    <name type="scientific">Turnera subulata</name>
    <dbReference type="NCBI Taxonomy" id="218843"/>
    <lineage>
        <taxon>Eukaryota</taxon>
        <taxon>Viridiplantae</taxon>
        <taxon>Streptophyta</taxon>
        <taxon>Embryophyta</taxon>
        <taxon>Tracheophyta</taxon>
        <taxon>Spermatophyta</taxon>
        <taxon>Magnoliopsida</taxon>
        <taxon>eudicotyledons</taxon>
        <taxon>Gunneridae</taxon>
        <taxon>Pentapetalae</taxon>
        <taxon>rosids</taxon>
        <taxon>fabids</taxon>
        <taxon>Malpighiales</taxon>
        <taxon>Passifloraceae</taxon>
        <taxon>Turnera</taxon>
    </lineage>
</organism>
<protein>
    <submittedName>
        <fullName evidence="4">Uncharacterized protein</fullName>
    </submittedName>
</protein>
<reference evidence="4" key="2">
    <citation type="journal article" date="2023" name="Plants (Basel)">
        <title>Annotation of the Turnera subulata (Passifloraceae) Draft Genome Reveals the S-Locus Evolved after the Divergence of Turneroideae from Passifloroideae in a Stepwise Manner.</title>
        <authorList>
            <person name="Henning P.M."/>
            <person name="Roalson E.H."/>
            <person name="Mir W."/>
            <person name="McCubbin A.G."/>
            <person name="Shore J.S."/>
        </authorList>
    </citation>
    <scope>NUCLEOTIDE SEQUENCE</scope>
    <source>
        <strain evidence="4">F60SS</strain>
    </source>
</reference>
<sequence>MKVESVLKERTKTTARAELAEEKTATNDVRVGAPCDDDEDYDDEEAGESDVDEDEDDDDVGEYGTASTGSKREYSAEEKEAEAATIGYKVVGPLLETDKVFKSYAPVCAVVQIGSHQFKMSNGDSISMEILKFCDVNDKVSCSFYLGNQSMASVGMTCPIIIPVRMTEEVYVDQFLLMVVDSLLDRLVRSSGYGKASQGTDATAGSGKATPPPRVHSLDQLTFWLSNSIVLRAIISPVDKPELTISNGSSKEKNGGGKTNSTKSSPLRWKELSPGGKDTGDWNDPRAFVSALEKVEAWIFSRTIQSICCQLVDVLLVLALFWDAPSGIMANSHCRWDNSADIRPHSVFVTEFGAVGVGVTLNTKAFQNAIFYLNSFPDKGGAKL</sequence>
<evidence type="ECO:0000256" key="3">
    <source>
        <dbReference type="SAM" id="MobiDB-lite"/>
    </source>
</evidence>
<dbReference type="InterPro" id="IPR011050">
    <property type="entry name" value="Pectin_lyase_fold/virulence"/>
</dbReference>
<evidence type="ECO:0000256" key="1">
    <source>
        <dbReference type="ARBA" id="ARBA00004191"/>
    </source>
</evidence>
<gene>
    <name evidence="4" type="ORF">Tsubulata_005986</name>
</gene>
<comment type="caution">
    <text evidence="4">The sequence shown here is derived from an EMBL/GenBank/DDBJ whole genome shotgun (WGS) entry which is preliminary data.</text>
</comment>
<dbReference type="GO" id="GO:0005643">
    <property type="term" value="C:nuclear pore"/>
    <property type="evidence" value="ECO:0007669"/>
    <property type="project" value="InterPro"/>
</dbReference>
<feature type="region of interest" description="Disordered" evidence="3">
    <location>
        <begin position="193"/>
        <end position="214"/>
    </location>
</feature>